<protein>
    <submittedName>
        <fullName evidence="1">Uncharacterized protein</fullName>
    </submittedName>
</protein>
<comment type="caution">
    <text evidence="1">The sequence shown here is derived from an EMBL/GenBank/DDBJ whole genome shotgun (WGS) entry which is preliminary data.</text>
</comment>
<dbReference type="EMBL" id="JAPHEG010000001">
    <property type="protein sequence ID" value="MDF2953065.1"/>
    <property type="molecule type" value="Genomic_DNA"/>
</dbReference>
<dbReference type="Proteomes" id="UP001144110">
    <property type="component" value="Unassembled WGS sequence"/>
</dbReference>
<proteinExistence type="predicted"/>
<sequence>MSYDCSNDETKKEIFIDEVKIIDAEGYMKLALDADINMFI</sequence>
<accession>A0AAE3P371</accession>
<dbReference type="AlphaFoldDB" id="A0AAE3P371"/>
<evidence type="ECO:0000313" key="1">
    <source>
        <dbReference type="EMBL" id="MDF2953065.1"/>
    </source>
</evidence>
<gene>
    <name evidence="1" type="ORF">OD816_000310</name>
</gene>
<organism evidence="1 2">
    <name type="scientific">Candidatus Thermodesulfobacterium syntrophicum</name>
    <dbReference type="NCBI Taxonomy" id="3060442"/>
    <lineage>
        <taxon>Bacteria</taxon>
        <taxon>Pseudomonadati</taxon>
        <taxon>Thermodesulfobacteriota</taxon>
        <taxon>Thermodesulfobacteria</taxon>
        <taxon>Thermodesulfobacteriales</taxon>
        <taxon>Thermodesulfobacteriaceae</taxon>
        <taxon>Thermodesulfobacterium</taxon>
    </lineage>
</organism>
<reference evidence="1" key="1">
    <citation type="submission" date="2022-11" db="EMBL/GenBank/DDBJ databases">
        <title>Candidatus Alkanophaga archaea from heated hydrothermal vent sediment oxidize petroleum alkanes.</title>
        <authorList>
            <person name="Zehnle H."/>
            <person name="Laso-Perez R."/>
            <person name="Lipp J."/>
            <person name="Teske A."/>
            <person name="Wegener G."/>
        </authorList>
    </citation>
    <scope>NUCLEOTIDE SEQUENCE</scope>
    <source>
        <strain evidence="1">MCA70</strain>
    </source>
</reference>
<evidence type="ECO:0000313" key="2">
    <source>
        <dbReference type="Proteomes" id="UP001144110"/>
    </source>
</evidence>
<name>A0AAE3P371_9BACT</name>